<accession>A0ABP6ZNS7</accession>
<dbReference type="Proteomes" id="UP001501074">
    <property type="component" value="Unassembled WGS sequence"/>
</dbReference>
<evidence type="ECO:0000313" key="2">
    <source>
        <dbReference type="Proteomes" id="UP001501074"/>
    </source>
</evidence>
<dbReference type="SUPFAM" id="SSF103032">
    <property type="entry name" value="Hypothetical protein YwqG"/>
    <property type="match status" value="1"/>
</dbReference>
<dbReference type="InterPro" id="IPR035948">
    <property type="entry name" value="YwqG-like_sf"/>
</dbReference>
<name>A0ABP6ZNS7_9ACTN</name>
<dbReference type="Gene3D" id="2.30.320.10">
    <property type="entry name" value="YwqG-like"/>
    <property type="match status" value="1"/>
</dbReference>
<dbReference type="InterPro" id="IPR015315">
    <property type="entry name" value="DUF1963"/>
</dbReference>
<gene>
    <name evidence="1" type="ORF">GCM10022223_32220</name>
</gene>
<proteinExistence type="predicted"/>
<evidence type="ECO:0000313" key="1">
    <source>
        <dbReference type="EMBL" id="GAA3613629.1"/>
    </source>
</evidence>
<comment type="caution">
    <text evidence="1">The sequence shown here is derived from an EMBL/GenBank/DDBJ whole genome shotgun (WGS) entry which is preliminary data.</text>
</comment>
<sequence length="268" mass="30048">MDELEAFRADARQQGASTTQVDAWLAGTRFCWQLDVTGEGPPAAQIDGWPTLPTDVSWPVDPQGQPLGFLAAIHCALLPRPAASDLALPQQGHLLFFQSHDEPWDTDGPGLPEQVLHVPALGPEQSHLPHYERVDLYPSVRFSRDTTPDPSTTRHFDQLTELARTYWPEVDQPGRDRMRIGGYGDVAHNSPEQTVMYELGTQGLLPSVDSWEDFHRAHAQVQREWLPLAQFGLLDDDYPDTNARFMIRRTDLGQGRFDRVISDAEFGG</sequence>
<dbReference type="RefSeq" id="WP_231488640.1">
    <property type="nucleotide sequence ID" value="NZ_BAAAZO010000005.1"/>
</dbReference>
<keyword evidence="2" id="KW-1185">Reference proteome</keyword>
<dbReference type="Pfam" id="PF09234">
    <property type="entry name" value="DUF1963"/>
    <property type="match status" value="1"/>
</dbReference>
<organism evidence="1 2">
    <name type="scientific">Kineosporia mesophila</name>
    <dbReference type="NCBI Taxonomy" id="566012"/>
    <lineage>
        <taxon>Bacteria</taxon>
        <taxon>Bacillati</taxon>
        <taxon>Actinomycetota</taxon>
        <taxon>Actinomycetes</taxon>
        <taxon>Kineosporiales</taxon>
        <taxon>Kineosporiaceae</taxon>
        <taxon>Kineosporia</taxon>
    </lineage>
</organism>
<reference evidence="2" key="1">
    <citation type="journal article" date="2019" name="Int. J. Syst. Evol. Microbiol.">
        <title>The Global Catalogue of Microorganisms (GCM) 10K type strain sequencing project: providing services to taxonomists for standard genome sequencing and annotation.</title>
        <authorList>
            <consortium name="The Broad Institute Genomics Platform"/>
            <consortium name="The Broad Institute Genome Sequencing Center for Infectious Disease"/>
            <person name="Wu L."/>
            <person name="Ma J."/>
        </authorList>
    </citation>
    <scope>NUCLEOTIDE SEQUENCE [LARGE SCALE GENOMIC DNA]</scope>
    <source>
        <strain evidence="2">JCM 16902</strain>
    </source>
</reference>
<protein>
    <submittedName>
        <fullName evidence="1">DUF1963 domain-containing protein</fullName>
    </submittedName>
</protein>
<dbReference type="EMBL" id="BAAAZO010000005">
    <property type="protein sequence ID" value="GAA3613629.1"/>
    <property type="molecule type" value="Genomic_DNA"/>
</dbReference>